<feature type="domain" description="Tape measure protein N-terminal" evidence="2">
    <location>
        <begin position="70"/>
        <end position="243"/>
    </location>
</feature>
<keyword evidence="1" id="KW-0812">Transmembrane</keyword>
<dbReference type="AlphaFoldDB" id="A0A415S8E0"/>
<dbReference type="NCBIfam" id="TIGR02675">
    <property type="entry name" value="tape_meas_nterm"/>
    <property type="match status" value="1"/>
</dbReference>
<keyword evidence="1" id="KW-1133">Transmembrane helix</keyword>
<evidence type="ECO:0000313" key="4">
    <source>
        <dbReference type="Proteomes" id="UP000285610"/>
    </source>
</evidence>
<feature type="transmembrane region" description="Helical" evidence="1">
    <location>
        <begin position="433"/>
        <end position="452"/>
    </location>
</feature>
<evidence type="ECO:0000313" key="3">
    <source>
        <dbReference type="EMBL" id="RHM74412.1"/>
    </source>
</evidence>
<feature type="transmembrane region" description="Helical" evidence="1">
    <location>
        <begin position="464"/>
        <end position="487"/>
    </location>
</feature>
<dbReference type="Proteomes" id="UP000285610">
    <property type="component" value="Unassembled WGS sequence"/>
</dbReference>
<dbReference type="EMBL" id="QRQE01000027">
    <property type="protein sequence ID" value="RHM74412.1"/>
    <property type="molecule type" value="Genomic_DNA"/>
</dbReference>
<feature type="transmembrane region" description="Helical" evidence="1">
    <location>
        <begin position="565"/>
        <end position="585"/>
    </location>
</feature>
<evidence type="ECO:0000256" key="1">
    <source>
        <dbReference type="SAM" id="Phobius"/>
    </source>
</evidence>
<keyword evidence="1" id="KW-0472">Membrane</keyword>
<feature type="transmembrane region" description="Helical" evidence="1">
    <location>
        <begin position="624"/>
        <end position="644"/>
    </location>
</feature>
<comment type="caution">
    <text evidence="3">The sequence shown here is derived from an EMBL/GenBank/DDBJ whole genome shotgun (WGS) entry which is preliminary data.</text>
</comment>
<feature type="transmembrane region" description="Helical" evidence="1">
    <location>
        <begin position="591"/>
        <end position="612"/>
    </location>
</feature>
<dbReference type="Gene3D" id="1.20.120.20">
    <property type="entry name" value="Apolipoprotein"/>
    <property type="match status" value="1"/>
</dbReference>
<feature type="transmembrane region" description="Helical" evidence="1">
    <location>
        <begin position="650"/>
        <end position="676"/>
    </location>
</feature>
<dbReference type="RefSeq" id="WP_118444760.1">
    <property type="nucleotide sequence ID" value="NZ_QRQE01000027.1"/>
</dbReference>
<organism evidence="3 4">
    <name type="scientific">Mediterraneibacter gnavus</name>
    <name type="common">Ruminococcus gnavus</name>
    <dbReference type="NCBI Taxonomy" id="33038"/>
    <lineage>
        <taxon>Bacteria</taxon>
        <taxon>Bacillati</taxon>
        <taxon>Bacillota</taxon>
        <taxon>Clostridia</taxon>
        <taxon>Lachnospirales</taxon>
        <taxon>Lachnospiraceae</taxon>
        <taxon>Mediterraneibacter</taxon>
    </lineage>
</organism>
<reference evidence="3 4" key="1">
    <citation type="submission" date="2018-08" db="EMBL/GenBank/DDBJ databases">
        <title>A genome reference for cultivated species of the human gut microbiota.</title>
        <authorList>
            <person name="Zou Y."/>
            <person name="Xue W."/>
            <person name="Luo G."/>
        </authorList>
    </citation>
    <scope>NUCLEOTIDE SEQUENCE [LARGE SCALE GENOMIC DNA]</scope>
    <source>
        <strain evidence="3 4">AF33-12</strain>
    </source>
</reference>
<evidence type="ECO:0000259" key="2">
    <source>
        <dbReference type="Pfam" id="PF20155"/>
    </source>
</evidence>
<dbReference type="InterPro" id="IPR013491">
    <property type="entry name" value="Tape_meas_N"/>
</dbReference>
<feature type="transmembrane region" description="Helical" evidence="1">
    <location>
        <begin position="535"/>
        <end position="553"/>
    </location>
</feature>
<feature type="transmembrane region" description="Helical" evidence="1">
    <location>
        <begin position="380"/>
        <end position="399"/>
    </location>
</feature>
<name>A0A415S8E0_MEDGN</name>
<proteinExistence type="predicted"/>
<protein>
    <recommendedName>
        <fullName evidence="2">Tape measure protein N-terminal domain-containing protein</fullName>
    </recommendedName>
</protein>
<gene>
    <name evidence="3" type="ORF">DWZ50_11060</name>
</gene>
<dbReference type="Pfam" id="PF20155">
    <property type="entry name" value="TMP_3"/>
    <property type="match status" value="1"/>
</dbReference>
<feature type="transmembrane region" description="Helical" evidence="1">
    <location>
        <begin position="508"/>
        <end position="529"/>
    </location>
</feature>
<accession>A0A415S8E0</accession>
<sequence>MAESFSVKAILSAQDKGFTSAFKSAMGTVSNLKSTLTSGIGFGIMAGIGQKAFGAVTSSIGGMVSELNSSSAAWKTFNGNMSMVGKGADEIASVKKELQEFAEDTIYSASDMASTYAQLSAVGIKSTNKLVKGFGGLAAAAENPKQAMKTLRQQATQMAAKPTVAWADFKLMIEQTPAGISAVAKEMGMTTTELVQNVQDGKIATEDFFDAIAKVGTNDAFTKLATEYKTVDQAMDGLTETVSNKLAPSFDVLSGRAIKSLDGIINKIGDLDGDAIAGKLTGFLDKASGYWNVLKTEALEVKTAFGDAFSAIGEDLGKITGAFGSTESISSFSSAMDSASGALKTFAGFLKEHSEIIAKVISKLPQLFVAYKGFKIVKTVAPFLGAFTSAIAGLAGAGISKIAGKLFGISKGQEAVGKSSAASSKKMLASAKAFMMLGAGVALISGGFFLLAQGAKAVADSGPLAVAVLAGMVGAVLALSFGFMSFLKNIKTSPAKMNAASKSFTKMAFAVSAVVLSLAGLALALTPLASLGDTAVAPLAAFGVVVGGLAIILGTMGKKLQESAVGIAVFAGAVSAMALSMTPLAKTGTDGAVAMGTFGVVVGGLVAVFAVFGTALTAAIPAMLAFGATILMVGAGMSLATPFVEALGSVIQILGDVVVQVIGVITGAIVAIFPVFGNFVSTVSDSVSQIVSVVGNTLVNIFKTAGDIITGVIDSLGDGLKKVTDGISKVIDSISGGFSSVLDSVAGIIDSIGNSAQNAGKGFESVADGINTIASLSIVDIAKALGSVAIGLGEISAKGKGIGTVADGLNGVIGAITIASAQISMFSGTLTQLNSTAVQIPTSMAMISGALASFSIPVIDTSSIMAAFASISAGAAALVAQLDSSAAKAGAQFSKSLTNGMNSAANSVQRGVSKITSSANKLISALTNIATQAMSRFNSALSSGASRATSTARSMSTSILSTLNSTSSGAYSCGVYIGQGLARGMESTLGYIRSVAVQMAAAAEAAVRAKAKIHSPSRVFAGLGVYVGEGFALGIESMSRKVAEATQSIVEIPTLYTDMRMRASGALDSELSGDYSYNRNVTYTIVVPVEYNGREAARVTAEFTQKDLERRESMKLRLKGERSHV</sequence>